<dbReference type="Proteomes" id="UP000016944">
    <property type="component" value="Chromosome II"/>
</dbReference>
<proteinExistence type="predicted"/>
<sequence length="1074" mass="123139">MSTSDLLLPETLLWSWRKVRRCYQGADSMFDQAELAAFELNLENELESIRSDFALGQWSTKPIRLVPQPKKPNKEGLPRLRQYFEVPVRDQVAWTAVATVLGPEIDRLMPAWSYGNRLYRAAWYEEETSEGRGSKLNIGPYRHAGGHLYRHFKHSWPLYRRHISLTARKMVGSIDLAELDEGDRRALDQDEGLAYLDGSYWSGKKPKHDTIYALSFDLMKFYPNIRHSAIMRGFEILLNDSPDKNFFFKLLEDMLRFEVDESGLTEEMGKVVEPSLEPGPFSGIPTGLFVGGLLANIAMLPLDLKVEELLRREREIAHFRFVDDHEILSYDFKTAVEWINKYRKLLKEFEIGVEVEPEKYSPPALKWLIHSELLDDFTLGDRPLERGDELVNLVAKVAEVNGRKPTELMTRTLGQVSMLAATDFDLLTDAGRNQRLEQLEWLLLANIPEQEIRGDTRMAFAAAKIASLTPALFKPNEELLKAHRQLQELLHKQVGTDRQRRVSTAKDTRELRKRIKKLEKGEQREWDDLRARHFGLLFEAFISHPDKTRLFIRLIDYCRSTGHDGFKRITDWMGAHKADEFRLLKSYLGAMGLQVLSRHILTASVALGQRDLLHRERACAREFLNNVVKAKLDEFVPLSPDRSPALHRFQLLPKRTLTAALVLGAFEVESVTIAPVLGLAAAMRKRAARILGGSSTLADLQSADGVSIGIWYHWLLSITRAWTTDPPTYWPQIQQAHDINDSYDWISLRRYPADFPVRGWDRLSEEPGMLKQDDAGWLIEAARAAPQRFQLLSAENSLVAMVRHKIDAVENGLSLRDWVSFTQQLHPADPRRSEWTALEISRQILGRFADVDGPDPDAIDRLQPENVLIPNAWRNLGSAALQNDITWESWQKLVRTPENKVTLTKLEIEDYRYRELLGEGDGRWAWARRLRPVGQLLWGTLRGSFQLPSAWNIRGQERDLIGAVAWDLERLPISSFTLSILEACLLPRSVETAFLEQRPDLFGNQRRKSADDTEFDRQIYDTEDFTLMIKEAQATLAQNQMTVLNHQPRQLIPVQLHTASRLVGAAAPLDEELQ</sequence>
<name>U4PXS8_9HYPH</name>
<protein>
    <recommendedName>
        <fullName evidence="3">Reverse transcriptase domain-containing protein</fullName>
    </recommendedName>
</protein>
<dbReference type="EMBL" id="HG518323">
    <property type="protein sequence ID" value="CDI09824.1"/>
    <property type="molecule type" value="Genomic_DNA"/>
</dbReference>
<evidence type="ECO:0008006" key="3">
    <source>
        <dbReference type="Google" id="ProtNLM"/>
    </source>
</evidence>
<accession>U4PXS8</accession>
<dbReference type="AlphaFoldDB" id="U4PXS8"/>
<dbReference type="PATRIC" id="fig|424182.3.peg.2894"/>
<dbReference type="RefSeq" id="WP_022562579.1">
    <property type="nucleotide sequence ID" value="NC_022545.1"/>
</dbReference>
<reference evidence="1 2" key="1">
    <citation type="journal article" date="2013" name="Genome Announc.">
        <title>Complete Genome Sequence of the Sesbania Symbiont and Rice Growth-Promoting Endophyte Rhizobium sp. Strain IRBG74.</title>
        <authorList>
            <person name="Crook M.B."/>
            <person name="Mitra S."/>
            <person name="Ane J.M."/>
            <person name="Sadowsky M.J."/>
            <person name="Gyaneshwar P."/>
        </authorList>
    </citation>
    <scope>NUCLEOTIDE SEQUENCE [LARGE SCALE GENOMIC DNA]</scope>
    <source>
        <strain evidence="1 2">IRBG74</strain>
    </source>
</reference>
<dbReference type="CDD" id="cd01646">
    <property type="entry name" value="RT_Bac_retron_I"/>
    <property type="match status" value="1"/>
</dbReference>
<gene>
    <name evidence="1" type="ORF">BN877_II0022</name>
</gene>
<dbReference type="KEGG" id="rir:BN877_II0022"/>
<evidence type="ECO:0000313" key="1">
    <source>
        <dbReference type="EMBL" id="CDI09824.1"/>
    </source>
</evidence>
<evidence type="ECO:0000313" key="2">
    <source>
        <dbReference type="Proteomes" id="UP000016944"/>
    </source>
</evidence>
<dbReference type="HOGENOM" id="CLU_287551_0_0_5"/>
<organism evidence="1 2">
    <name type="scientific">Agrobacterium pusense</name>
    <dbReference type="NCBI Taxonomy" id="648995"/>
    <lineage>
        <taxon>Bacteria</taxon>
        <taxon>Pseudomonadati</taxon>
        <taxon>Pseudomonadota</taxon>
        <taxon>Alphaproteobacteria</taxon>
        <taxon>Hyphomicrobiales</taxon>
        <taxon>Rhizobiaceae</taxon>
        <taxon>Rhizobium/Agrobacterium group</taxon>
        <taxon>Agrobacterium</taxon>
    </lineage>
</organism>